<dbReference type="Pfam" id="PF03466">
    <property type="entry name" value="LysR_substrate"/>
    <property type="match status" value="1"/>
</dbReference>
<sequence>MKLPPLASLHFFDVAARCGSFVKAAQELHVTHSAISRQIRLLETYLGIELFERRNRGIFLTAEGRQLFNTTTNMFTQLSETVVDLKTKTESNVVSLSCEPTIAMKWLIPRLTGFYQQYPHITVHLIAAGGAIDFTKTGVDLALRRNDFKWDENIYTREVCSENMGLVQPPENKHTDNINKAILLTSASRANAWETWEKRTGMLLSKNKKITYEHFYLCIQAALAGQGIALASFLMVADEIQSKQLMAPKGFIEDGSAYYLLAAKTPKPKSAVSILMEWLMERMNETLNSITK</sequence>
<accession>A0A1B7K3L1</accession>
<evidence type="ECO:0000259" key="5">
    <source>
        <dbReference type="PROSITE" id="PS50931"/>
    </source>
</evidence>
<dbReference type="InterPro" id="IPR005119">
    <property type="entry name" value="LysR_subst-bd"/>
</dbReference>
<evidence type="ECO:0000256" key="1">
    <source>
        <dbReference type="ARBA" id="ARBA00009437"/>
    </source>
</evidence>
<dbReference type="Pfam" id="PF00126">
    <property type="entry name" value="HTH_1"/>
    <property type="match status" value="1"/>
</dbReference>
<dbReference type="Gene3D" id="1.10.10.10">
    <property type="entry name" value="Winged helix-like DNA-binding domain superfamily/Winged helix DNA-binding domain"/>
    <property type="match status" value="1"/>
</dbReference>
<feature type="domain" description="HTH lysR-type" evidence="5">
    <location>
        <begin position="4"/>
        <end position="61"/>
    </location>
</feature>
<dbReference type="AlphaFoldDB" id="A0A1B7K3L1"/>
<comment type="caution">
    <text evidence="6">The sequence shown here is derived from an EMBL/GenBank/DDBJ whole genome shotgun (WGS) entry which is preliminary data.</text>
</comment>
<name>A0A1B7K3L1_9GAMM</name>
<keyword evidence="4" id="KW-0804">Transcription</keyword>
<dbReference type="PANTHER" id="PTHR30537">
    <property type="entry name" value="HTH-TYPE TRANSCRIPTIONAL REGULATOR"/>
    <property type="match status" value="1"/>
</dbReference>
<dbReference type="FunFam" id="1.10.10.10:FF:000038">
    <property type="entry name" value="Glycine cleavage system transcriptional activator"/>
    <property type="match status" value="1"/>
</dbReference>
<dbReference type="GO" id="GO:0006351">
    <property type="term" value="P:DNA-templated transcription"/>
    <property type="evidence" value="ECO:0007669"/>
    <property type="project" value="TreeGrafter"/>
</dbReference>
<evidence type="ECO:0000313" key="7">
    <source>
        <dbReference type="Proteomes" id="UP000078224"/>
    </source>
</evidence>
<dbReference type="InterPro" id="IPR036390">
    <property type="entry name" value="WH_DNA-bd_sf"/>
</dbReference>
<dbReference type="OrthoDB" id="5526340at2"/>
<dbReference type="SUPFAM" id="SSF46785">
    <property type="entry name" value="Winged helix' DNA-binding domain"/>
    <property type="match status" value="1"/>
</dbReference>
<dbReference type="PROSITE" id="PS50931">
    <property type="entry name" value="HTH_LYSR"/>
    <property type="match status" value="1"/>
</dbReference>
<protein>
    <submittedName>
        <fullName evidence="6">D-serine dehydratase transcriptional activator</fullName>
    </submittedName>
</protein>
<organism evidence="6 7">
    <name type="scientific">Providencia heimbachae ATCC 35613</name>
    <dbReference type="NCBI Taxonomy" id="1354272"/>
    <lineage>
        <taxon>Bacteria</taxon>
        <taxon>Pseudomonadati</taxon>
        <taxon>Pseudomonadota</taxon>
        <taxon>Gammaproteobacteria</taxon>
        <taxon>Enterobacterales</taxon>
        <taxon>Morganellaceae</taxon>
        <taxon>Providencia</taxon>
    </lineage>
</organism>
<keyword evidence="3" id="KW-0238">DNA-binding</keyword>
<dbReference type="PANTHER" id="PTHR30537:SF74">
    <property type="entry name" value="HTH-TYPE TRANSCRIPTIONAL REGULATOR TRPI"/>
    <property type="match status" value="1"/>
</dbReference>
<dbReference type="Proteomes" id="UP000078224">
    <property type="component" value="Unassembled WGS sequence"/>
</dbReference>
<evidence type="ECO:0000256" key="4">
    <source>
        <dbReference type="ARBA" id="ARBA00023163"/>
    </source>
</evidence>
<dbReference type="EMBL" id="LXEW01000009">
    <property type="protein sequence ID" value="OAT54614.1"/>
    <property type="molecule type" value="Genomic_DNA"/>
</dbReference>
<dbReference type="PRINTS" id="PR00039">
    <property type="entry name" value="HTHLYSR"/>
</dbReference>
<evidence type="ECO:0000313" key="6">
    <source>
        <dbReference type="EMBL" id="OAT54614.1"/>
    </source>
</evidence>
<dbReference type="InterPro" id="IPR058163">
    <property type="entry name" value="LysR-type_TF_proteobact-type"/>
</dbReference>
<dbReference type="Gene3D" id="3.40.190.10">
    <property type="entry name" value="Periplasmic binding protein-like II"/>
    <property type="match status" value="2"/>
</dbReference>
<dbReference type="GO" id="GO:0003700">
    <property type="term" value="F:DNA-binding transcription factor activity"/>
    <property type="evidence" value="ECO:0007669"/>
    <property type="project" value="InterPro"/>
</dbReference>
<proteinExistence type="inferred from homology"/>
<evidence type="ECO:0000256" key="3">
    <source>
        <dbReference type="ARBA" id="ARBA00023125"/>
    </source>
</evidence>
<keyword evidence="7" id="KW-1185">Reference proteome</keyword>
<keyword evidence="2" id="KW-0805">Transcription regulation</keyword>
<evidence type="ECO:0000256" key="2">
    <source>
        <dbReference type="ARBA" id="ARBA00023015"/>
    </source>
</evidence>
<dbReference type="InterPro" id="IPR036388">
    <property type="entry name" value="WH-like_DNA-bd_sf"/>
</dbReference>
<dbReference type="PATRIC" id="fig|1354272.4.peg.320"/>
<dbReference type="SUPFAM" id="SSF53850">
    <property type="entry name" value="Periplasmic binding protein-like II"/>
    <property type="match status" value="1"/>
</dbReference>
<comment type="similarity">
    <text evidence="1">Belongs to the LysR transcriptional regulatory family.</text>
</comment>
<dbReference type="GO" id="GO:0043565">
    <property type="term" value="F:sequence-specific DNA binding"/>
    <property type="evidence" value="ECO:0007669"/>
    <property type="project" value="TreeGrafter"/>
</dbReference>
<reference evidence="6 7" key="1">
    <citation type="submission" date="2016-04" db="EMBL/GenBank/DDBJ databases">
        <title>ATOL: Assembling a taxonomically balanced genome-scale reconstruction of the evolutionary history of the Enterobacteriaceae.</title>
        <authorList>
            <person name="Plunkett G.III."/>
            <person name="Neeno-Eckwall E.C."/>
            <person name="Glasner J.D."/>
            <person name="Perna N.T."/>
        </authorList>
    </citation>
    <scope>NUCLEOTIDE SEQUENCE [LARGE SCALE GENOMIC DNA]</scope>
    <source>
        <strain evidence="6 7">ATCC 35613</strain>
    </source>
</reference>
<dbReference type="InterPro" id="IPR000847">
    <property type="entry name" value="LysR_HTH_N"/>
</dbReference>
<dbReference type="RefSeq" id="WP_068907213.1">
    <property type="nucleotide sequence ID" value="NZ_LXEW01000009.1"/>
</dbReference>
<gene>
    <name evidence="6" type="ORF">M998_0308</name>
</gene>